<reference evidence="3" key="1">
    <citation type="submission" date="2023-10" db="EMBL/GenBank/DDBJ databases">
        <title>Genome assemblies of two species of porcelain crab, Petrolisthes cinctipes and Petrolisthes manimaculis (Anomura: Porcellanidae).</title>
        <authorList>
            <person name="Angst P."/>
        </authorList>
    </citation>
    <scope>NUCLEOTIDE SEQUENCE</scope>
    <source>
        <strain evidence="3">PB745_01</strain>
        <tissue evidence="3">Gill</tissue>
    </source>
</reference>
<evidence type="ECO:0000313" key="2">
    <source>
        <dbReference type="EMBL" id="KAK3880168.1"/>
    </source>
</evidence>
<sequence>MIGNIVNGIVCGRPTPLQIALGVTLSRKSLIEDFSVLGVTCTYDEVRLFKGSAAASASRDPSPIGSAEDGLIQTIAYNFDAEIASPNGLTSTHPLALLITQKIGVLPLKVLTKQVLSVELSKSLDFDFFKAVTSQNSSPEFGGFNIQHARREGKELKASTKSMYRPLIDAKPSGPTTIKTAMEEAKRLTTNLQLYHIALNVQLAFGDDFSNRLGGMHFLMSFVGAVGSLMSNSGLENIMKAAFGGVTKMLTGKNYPQNTRALRLVVEEVLRDTLSSLSSYQELFDELSMKAEASRTTKHWVNNLILPVFLMMIFVWAEREGDWALHLWAVKEMSPTSSHQDTF</sequence>
<dbReference type="Proteomes" id="UP001286313">
    <property type="component" value="Unassembled WGS sequence"/>
</dbReference>
<keyword evidence="1" id="KW-0812">Transmembrane</keyword>
<comment type="caution">
    <text evidence="3">The sequence shown here is derived from an EMBL/GenBank/DDBJ whole genome shotgun (WGS) entry which is preliminary data.</text>
</comment>
<evidence type="ECO:0000313" key="3">
    <source>
        <dbReference type="EMBL" id="KAK3884655.1"/>
    </source>
</evidence>
<dbReference type="PANTHER" id="PTHR47018:SF3">
    <property type="entry name" value="MYCBP-ASSOCIATED PROTEIN"/>
    <property type="match status" value="1"/>
</dbReference>
<gene>
    <name evidence="3" type="ORF">Pcinc_011069</name>
    <name evidence="2" type="ORF">Pcinc_015300</name>
</gene>
<keyword evidence="1" id="KW-1133">Transmembrane helix</keyword>
<keyword evidence="4" id="KW-1185">Reference proteome</keyword>
<organism evidence="3 4">
    <name type="scientific">Petrolisthes cinctipes</name>
    <name type="common">Flat porcelain crab</name>
    <dbReference type="NCBI Taxonomy" id="88211"/>
    <lineage>
        <taxon>Eukaryota</taxon>
        <taxon>Metazoa</taxon>
        <taxon>Ecdysozoa</taxon>
        <taxon>Arthropoda</taxon>
        <taxon>Crustacea</taxon>
        <taxon>Multicrustacea</taxon>
        <taxon>Malacostraca</taxon>
        <taxon>Eumalacostraca</taxon>
        <taxon>Eucarida</taxon>
        <taxon>Decapoda</taxon>
        <taxon>Pleocyemata</taxon>
        <taxon>Anomura</taxon>
        <taxon>Galatheoidea</taxon>
        <taxon>Porcellanidae</taxon>
        <taxon>Petrolisthes</taxon>
    </lineage>
</organism>
<accession>A0AAE1G1Z9</accession>
<name>A0AAE1G1Z9_PETCI</name>
<dbReference type="PANTHER" id="PTHR47018">
    <property type="entry name" value="CXC DOMAIN-CONTAINING PROTEIN-RELATED"/>
    <property type="match status" value="1"/>
</dbReference>
<protein>
    <submittedName>
        <fullName evidence="3">Uncharacterized protein</fullName>
    </submittedName>
</protein>
<proteinExistence type="predicted"/>
<dbReference type="AlphaFoldDB" id="A0AAE1G1Z9"/>
<evidence type="ECO:0000256" key="1">
    <source>
        <dbReference type="SAM" id="Phobius"/>
    </source>
</evidence>
<dbReference type="EMBL" id="JAWQEG010000860">
    <property type="protein sequence ID" value="KAK3884655.1"/>
    <property type="molecule type" value="Genomic_DNA"/>
</dbReference>
<keyword evidence="1" id="KW-0472">Membrane</keyword>
<feature type="transmembrane region" description="Helical" evidence="1">
    <location>
        <begin position="300"/>
        <end position="317"/>
    </location>
</feature>
<dbReference type="EMBL" id="JAWQEG010001349">
    <property type="protein sequence ID" value="KAK3880168.1"/>
    <property type="molecule type" value="Genomic_DNA"/>
</dbReference>
<evidence type="ECO:0000313" key="4">
    <source>
        <dbReference type="Proteomes" id="UP001286313"/>
    </source>
</evidence>